<dbReference type="PANTHER" id="PTHR22767:SF2">
    <property type="entry name" value="N(ALPHA)-ACETYLTRANSFERASE 15_16, ISOFORM A"/>
    <property type="match status" value="1"/>
</dbReference>
<dbReference type="PIRSF" id="PIRSF000422">
    <property type="entry name" value="N-terminal-AcTrfase-A_aux_su"/>
    <property type="match status" value="1"/>
</dbReference>
<evidence type="ECO:0000256" key="2">
    <source>
        <dbReference type="ARBA" id="ARBA00022803"/>
    </source>
</evidence>
<feature type="repeat" description="TPR" evidence="3">
    <location>
        <begin position="83"/>
        <end position="116"/>
    </location>
</feature>
<keyword evidence="1" id="KW-0677">Repeat</keyword>
<dbReference type="AlphaFoldDB" id="A0A8H5D225"/>
<sequence>MASKAASKRALTPKEASLFKELLTLYETKQLKKGVKTADQILKKFPDHGETLCMKGLILAHMGQRDEGKELVKKGMRLDLTSHIVWHVFGLIQKGEKNYEEALKSYTQALRFDKDNMNILRDAAHLQTQLRLYDGLVETRHTLLKLRPTLRQHWTGLAVAHYLNGNLEQAKNVLEKYESILKNVPDYDVEHSETLLYHVRILEELGEYSEALNLLDTNAKERAIVDKTAIMEFRARLLSKLELSEAEHAWRVLIDHNSENHEYYKGYLSCKGLSLDEKSLEALKDLSSQLPKASVPRRLALTLASEDDFKNLARPYITSGLTKGIPSLFVDIKSLYSDQSKLQAIQDIVEDIRKEAETQSQTSDKSADPSMYVWTLYFLAQHYSFLSQHSHALEIIELAISHTPTLPELYMFKARILKRAGDLLGASRSMEDARLLDGQDRFLNTKSAKYRLRAGLVDEASTLLGMFTKKDAPSPGADLEDMQSLLYLLEEADAHRRNGKPNLALKKYLAVQKIFNEIEDDQYDFHGYCLRKFNINIYLNLLSWEDNLRSQPAYIKTAIRASEIFVAVHDDPKIATAASSGSQLTDAEKKAKKKAKKAAQKVQEEVKKPTATSSNEDKGLEPPTPKDDDPDGFKVLACSDPLEQAAKLLQPLTKLAKNNIEAWIAVYDVAIRRKKLLQAIQALNHARALDAENPELHLRIIHARKTASSIQPPSSVGSVFTEQLNEILTSEVSLDTYNSQFLQKHSTSPGAILACAKASQELGATREEVENTVFGILGEEVKLDVETAIASLSFLDSLKSPRKDELRASLDKKFELSTLFKPATELAALKESVLAPPASRETDGQVDTVI</sequence>
<dbReference type="Pfam" id="PF13181">
    <property type="entry name" value="TPR_8"/>
    <property type="match status" value="1"/>
</dbReference>
<evidence type="ECO:0000313" key="5">
    <source>
        <dbReference type="EMBL" id="KAF5352217.1"/>
    </source>
</evidence>
<dbReference type="InterPro" id="IPR011990">
    <property type="entry name" value="TPR-like_helical_dom_sf"/>
</dbReference>
<organism evidence="5 6">
    <name type="scientific">Tetrapyrgos nigripes</name>
    <dbReference type="NCBI Taxonomy" id="182062"/>
    <lineage>
        <taxon>Eukaryota</taxon>
        <taxon>Fungi</taxon>
        <taxon>Dikarya</taxon>
        <taxon>Basidiomycota</taxon>
        <taxon>Agaricomycotina</taxon>
        <taxon>Agaricomycetes</taxon>
        <taxon>Agaricomycetidae</taxon>
        <taxon>Agaricales</taxon>
        <taxon>Marasmiineae</taxon>
        <taxon>Marasmiaceae</taxon>
        <taxon>Tetrapyrgos</taxon>
    </lineage>
</organism>
<feature type="compositionally biased region" description="Basic and acidic residues" evidence="4">
    <location>
        <begin position="615"/>
        <end position="627"/>
    </location>
</feature>
<evidence type="ECO:0000313" key="6">
    <source>
        <dbReference type="Proteomes" id="UP000559256"/>
    </source>
</evidence>
<dbReference type="PANTHER" id="PTHR22767">
    <property type="entry name" value="N-TERMINAL ACETYLTRANSFERASE-RELATED"/>
    <property type="match status" value="1"/>
</dbReference>
<evidence type="ECO:0000256" key="3">
    <source>
        <dbReference type="PROSITE-ProRule" id="PRU00339"/>
    </source>
</evidence>
<accession>A0A8H5D225</accession>
<dbReference type="InterPro" id="IPR019734">
    <property type="entry name" value="TPR_rpt"/>
</dbReference>
<gene>
    <name evidence="5" type="ORF">D9758_009235</name>
</gene>
<comment type="caution">
    <text evidence="5">The sequence shown here is derived from an EMBL/GenBank/DDBJ whole genome shotgun (WGS) entry which is preliminary data.</text>
</comment>
<feature type="region of interest" description="Disordered" evidence="4">
    <location>
        <begin position="578"/>
        <end position="634"/>
    </location>
</feature>
<dbReference type="SUPFAM" id="SSF48452">
    <property type="entry name" value="TPR-like"/>
    <property type="match status" value="2"/>
</dbReference>
<dbReference type="Proteomes" id="UP000559256">
    <property type="component" value="Unassembled WGS sequence"/>
</dbReference>
<keyword evidence="6" id="KW-1185">Reference proteome</keyword>
<reference evidence="5 6" key="1">
    <citation type="journal article" date="2020" name="ISME J.">
        <title>Uncovering the hidden diversity of litter-decomposition mechanisms in mushroom-forming fungi.</title>
        <authorList>
            <person name="Floudas D."/>
            <person name="Bentzer J."/>
            <person name="Ahren D."/>
            <person name="Johansson T."/>
            <person name="Persson P."/>
            <person name="Tunlid A."/>
        </authorList>
    </citation>
    <scope>NUCLEOTIDE SEQUENCE [LARGE SCALE GENOMIC DNA]</scope>
    <source>
        <strain evidence="5 6">CBS 291.85</strain>
    </source>
</reference>
<dbReference type="SMART" id="SM00028">
    <property type="entry name" value="TPR"/>
    <property type="match status" value="6"/>
</dbReference>
<protein>
    <submittedName>
        <fullName evidence="5">Uncharacterized protein</fullName>
    </submittedName>
</protein>
<dbReference type="GO" id="GO:0031415">
    <property type="term" value="C:NatA complex"/>
    <property type="evidence" value="ECO:0007669"/>
    <property type="project" value="TreeGrafter"/>
</dbReference>
<evidence type="ECO:0000256" key="4">
    <source>
        <dbReference type="SAM" id="MobiDB-lite"/>
    </source>
</evidence>
<dbReference type="InterPro" id="IPR021183">
    <property type="entry name" value="NatA_aux_su"/>
</dbReference>
<name>A0A8H5D225_9AGAR</name>
<dbReference type="PROSITE" id="PS50005">
    <property type="entry name" value="TPR"/>
    <property type="match status" value="1"/>
</dbReference>
<dbReference type="OrthoDB" id="10263032at2759"/>
<dbReference type="Gene3D" id="1.25.40.1040">
    <property type="match status" value="1"/>
</dbReference>
<dbReference type="Gene3D" id="1.25.40.1010">
    <property type="match status" value="1"/>
</dbReference>
<dbReference type="Pfam" id="PF12569">
    <property type="entry name" value="NatA_aux_su"/>
    <property type="match status" value="1"/>
</dbReference>
<proteinExistence type="predicted"/>
<feature type="compositionally biased region" description="Basic residues" evidence="4">
    <location>
        <begin position="590"/>
        <end position="599"/>
    </location>
</feature>
<dbReference type="EMBL" id="JAACJM010000067">
    <property type="protein sequence ID" value="KAF5352217.1"/>
    <property type="molecule type" value="Genomic_DNA"/>
</dbReference>
<evidence type="ECO:0000256" key="1">
    <source>
        <dbReference type="ARBA" id="ARBA00022737"/>
    </source>
</evidence>
<keyword evidence="2 3" id="KW-0802">TPR repeat</keyword>
<dbReference type="FunFam" id="1.25.40.1040:FF:000003">
    <property type="entry name" value="N-terminal acetyltransferase A, auxiliary subunit"/>
    <property type="match status" value="1"/>
</dbReference>